<dbReference type="Pfam" id="PF22784">
    <property type="entry name" value="PTP-SAK"/>
    <property type="match status" value="1"/>
</dbReference>
<feature type="domain" description="Tyrosine specific protein phosphatases" evidence="3">
    <location>
        <begin position="434"/>
        <end position="492"/>
    </location>
</feature>
<dbReference type="PROSITE" id="PS50056">
    <property type="entry name" value="TYR_PHOSPHATASE_2"/>
    <property type="match status" value="1"/>
</dbReference>
<proteinExistence type="predicted"/>
<dbReference type="EMBL" id="ML213590">
    <property type="protein sequence ID" value="TFK44589.1"/>
    <property type="molecule type" value="Genomic_DNA"/>
</dbReference>
<dbReference type="AlphaFoldDB" id="A0A5C3MGN8"/>
<dbReference type="InterPro" id="IPR000387">
    <property type="entry name" value="Tyr_Pase_dom"/>
</dbReference>
<dbReference type="GO" id="GO:0016791">
    <property type="term" value="F:phosphatase activity"/>
    <property type="evidence" value="ECO:0007669"/>
    <property type="project" value="UniProtKB-ARBA"/>
</dbReference>
<feature type="region of interest" description="Disordered" evidence="2">
    <location>
        <begin position="195"/>
        <end position="225"/>
    </location>
</feature>
<sequence>MSLVLPPSLAPPIDPAHAHAHLHLSHLASQHHHSEYNRLKFGAHGCPVRYRPLSVEQPEYYNQLRARQLQYTHPTWYSTPPASLPPPSPTVLLGPCGSQALDTVDIHSELSAAIEEPLSAPPPVIQPLALTRSASNHSVKTSSTHPINISSIIPVELLPLISSQALLRSSDAHMVPTMLDLPPCFTLDRLCRSRDRQQQNHHISAHQIPPSPPTSTDTPHTHTHFRTRSSITEALQAAIETGIANTLPSPSSSIIPPEPSSSTPQPSAGAKRKRTLTTTISDSTVSLSLSVTASKSSLNSENVVIVEPSLHRVLSLEKLQARRQHRTYPHVHSISPSSVTIGNLFLSSCPGKKVRLQGPVKGRSGVCRDLSTDLRRMTELGVKCIVCCLDDDELEFLGAPWSEYNKCAGEHGIDVLRIPIPEGLAPMDPSSVDAHLTEIINKYTLHGIPILIHCRGGVGRAGLLACCWMIKLGLCGWVEEPSSIQPLRYGRPRAQTVQFVEKAIALVRKRRSVKAVETYEQVKFLVDFVEHLCEPSAKMVA</sequence>
<dbReference type="SUPFAM" id="SSF52799">
    <property type="entry name" value="(Phosphotyrosine protein) phosphatases II"/>
    <property type="match status" value="1"/>
</dbReference>
<evidence type="ECO:0000259" key="3">
    <source>
        <dbReference type="PROSITE" id="PS50056"/>
    </source>
</evidence>
<name>A0A5C3MGN8_9AGAR</name>
<dbReference type="InterPro" id="IPR050561">
    <property type="entry name" value="PTP"/>
</dbReference>
<dbReference type="OrthoDB" id="266663at2759"/>
<accession>A0A5C3MGN8</accession>
<evidence type="ECO:0000313" key="4">
    <source>
        <dbReference type="EMBL" id="TFK44589.1"/>
    </source>
</evidence>
<keyword evidence="1" id="KW-0378">Hydrolase</keyword>
<evidence type="ECO:0000256" key="1">
    <source>
        <dbReference type="ARBA" id="ARBA00022801"/>
    </source>
</evidence>
<dbReference type="STRING" id="68775.A0A5C3MGN8"/>
<keyword evidence="5" id="KW-1185">Reference proteome</keyword>
<dbReference type="Proteomes" id="UP000308652">
    <property type="component" value="Unassembled WGS sequence"/>
</dbReference>
<feature type="compositionally biased region" description="Low complexity" evidence="2">
    <location>
        <begin position="248"/>
        <end position="267"/>
    </location>
</feature>
<dbReference type="InterPro" id="IPR029021">
    <property type="entry name" value="Prot-tyrosine_phosphatase-like"/>
</dbReference>
<feature type="region of interest" description="Disordered" evidence="2">
    <location>
        <begin position="246"/>
        <end position="277"/>
    </location>
</feature>
<protein>
    <submittedName>
        <fullName evidence="4">Protein-tyrosine phosphatase-like protein</fullName>
    </submittedName>
</protein>
<gene>
    <name evidence="4" type="ORF">BDQ12DRAFT_673248</name>
</gene>
<dbReference type="Gene3D" id="3.90.190.10">
    <property type="entry name" value="Protein tyrosine phosphatase superfamily"/>
    <property type="match status" value="1"/>
</dbReference>
<dbReference type="PANTHER" id="PTHR23339">
    <property type="entry name" value="TYROSINE SPECIFIC PROTEIN PHOSPHATASE AND DUAL SPECIFICITY PROTEIN PHOSPHATASE"/>
    <property type="match status" value="1"/>
</dbReference>
<reference evidence="4 5" key="1">
    <citation type="journal article" date="2019" name="Nat. Ecol. Evol.">
        <title>Megaphylogeny resolves global patterns of mushroom evolution.</title>
        <authorList>
            <person name="Varga T."/>
            <person name="Krizsan K."/>
            <person name="Foldi C."/>
            <person name="Dima B."/>
            <person name="Sanchez-Garcia M."/>
            <person name="Sanchez-Ramirez S."/>
            <person name="Szollosi G.J."/>
            <person name="Szarkandi J.G."/>
            <person name="Papp V."/>
            <person name="Albert L."/>
            <person name="Andreopoulos W."/>
            <person name="Angelini C."/>
            <person name="Antonin V."/>
            <person name="Barry K.W."/>
            <person name="Bougher N.L."/>
            <person name="Buchanan P."/>
            <person name="Buyck B."/>
            <person name="Bense V."/>
            <person name="Catcheside P."/>
            <person name="Chovatia M."/>
            <person name="Cooper J."/>
            <person name="Damon W."/>
            <person name="Desjardin D."/>
            <person name="Finy P."/>
            <person name="Geml J."/>
            <person name="Haridas S."/>
            <person name="Hughes K."/>
            <person name="Justo A."/>
            <person name="Karasinski D."/>
            <person name="Kautmanova I."/>
            <person name="Kiss B."/>
            <person name="Kocsube S."/>
            <person name="Kotiranta H."/>
            <person name="LaButti K.M."/>
            <person name="Lechner B.E."/>
            <person name="Liimatainen K."/>
            <person name="Lipzen A."/>
            <person name="Lukacs Z."/>
            <person name="Mihaltcheva S."/>
            <person name="Morgado L.N."/>
            <person name="Niskanen T."/>
            <person name="Noordeloos M.E."/>
            <person name="Ohm R.A."/>
            <person name="Ortiz-Santana B."/>
            <person name="Ovrebo C."/>
            <person name="Racz N."/>
            <person name="Riley R."/>
            <person name="Savchenko A."/>
            <person name="Shiryaev A."/>
            <person name="Soop K."/>
            <person name="Spirin V."/>
            <person name="Szebenyi C."/>
            <person name="Tomsovsky M."/>
            <person name="Tulloss R.E."/>
            <person name="Uehling J."/>
            <person name="Grigoriev I.V."/>
            <person name="Vagvolgyi C."/>
            <person name="Papp T."/>
            <person name="Martin F.M."/>
            <person name="Miettinen O."/>
            <person name="Hibbett D.S."/>
            <person name="Nagy L.G."/>
        </authorList>
    </citation>
    <scope>NUCLEOTIDE SEQUENCE [LARGE SCALE GENOMIC DNA]</scope>
    <source>
        <strain evidence="4 5">CBS 166.37</strain>
    </source>
</reference>
<organism evidence="4 5">
    <name type="scientific">Crucibulum laeve</name>
    <dbReference type="NCBI Taxonomy" id="68775"/>
    <lineage>
        <taxon>Eukaryota</taxon>
        <taxon>Fungi</taxon>
        <taxon>Dikarya</taxon>
        <taxon>Basidiomycota</taxon>
        <taxon>Agaricomycotina</taxon>
        <taxon>Agaricomycetes</taxon>
        <taxon>Agaricomycetidae</taxon>
        <taxon>Agaricales</taxon>
        <taxon>Agaricineae</taxon>
        <taxon>Nidulariaceae</taxon>
        <taxon>Crucibulum</taxon>
    </lineage>
</organism>
<evidence type="ECO:0000256" key="2">
    <source>
        <dbReference type="SAM" id="MobiDB-lite"/>
    </source>
</evidence>
<dbReference type="InterPro" id="IPR057023">
    <property type="entry name" value="PTP-SAK"/>
</dbReference>
<evidence type="ECO:0000313" key="5">
    <source>
        <dbReference type="Proteomes" id="UP000308652"/>
    </source>
</evidence>